<comment type="catalytic activity">
    <reaction evidence="1">
        <text>Thiol-dependent hydrolysis of ester, thioester, amide, peptide and isopeptide bonds formed by the C-terminal Gly of ubiquitin (a 76-residue protein attached to proteins as an intracellular targeting signal).</text>
        <dbReference type="EC" id="3.4.19.12"/>
    </reaction>
</comment>
<dbReference type="PROSITE" id="PS50144">
    <property type="entry name" value="MATH"/>
    <property type="match status" value="1"/>
</dbReference>
<dbReference type="InterPro" id="IPR001394">
    <property type="entry name" value="Peptidase_C19_UCH"/>
</dbReference>
<dbReference type="Pfam" id="PF22486">
    <property type="entry name" value="MATH_2"/>
    <property type="match status" value="1"/>
</dbReference>
<dbReference type="FunFam" id="3.90.70.10:FF:000044">
    <property type="entry name" value="Ubiquitin carboxyl-terminal hydrolase 13"/>
    <property type="match status" value="1"/>
</dbReference>
<dbReference type="GO" id="GO:0006508">
    <property type="term" value="P:proteolysis"/>
    <property type="evidence" value="ECO:0007669"/>
    <property type="project" value="UniProtKB-KW"/>
</dbReference>
<evidence type="ECO:0000313" key="11">
    <source>
        <dbReference type="Proteomes" id="UP001211907"/>
    </source>
</evidence>
<evidence type="ECO:0000259" key="8">
    <source>
        <dbReference type="PROSITE" id="PS50144"/>
    </source>
</evidence>
<keyword evidence="11" id="KW-1185">Reference proteome</keyword>
<dbReference type="GO" id="GO:0031647">
    <property type="term" value="P:regulation of protein stability"/>
    <property type="evidence" value="ECO:0007669"/>
    <property type="project" value="TreeGrafter"/>
</dbReference>
<keyword evidence="4" id="KW-0645">Protease</keyword>
<dbReference type="PROSITE" id="PS00973">
    <property type="entry name" value="USP_2"/>
    <property type="match status" value="1"/>
</dbReference>
<dbReference type="PANTHER" id="PTHR24006:SF644">
    <property type="entry name" value="UBIQUITIN CARBOXYL-TERMINAL HYDROLASE 7"/>
    <property type="match status" value="1"/>
</dbReference>
<dbReference type="InterPro" id="IPR038765">
    <property type="entry name" value="Papain-like_cys_pep_sf"/>
</dbReference>
<gene>
    <name evidence="10" type="ORF">HK100_010852</name>
</gene>
<dbReference type="InterPro" id="IPR028889">
    <property type="entry name" value="USP"/>
</dbReference>
<dbReference type="PROSITE" id="PS50235">
    <property type="entry name" value="USP_3"/>
    <property type="match status" value="1"/>
</dbReference>
<keyword evidence="6" id="KW-0378">Hydrolase</keyword>
<dbReference type="GO" id="GO:0016579">
    <property type="term" value="P:protein deubiquitination"/>
    <property type="evidence" value="ECO:0007669"/>
    <property type="project" value="InterPro"/>
</dbReference>
<dbReference type="SUPFAM" id="SSF49599">
    <property type="entry name" value="TRAF domain-like"/>
    <property type="match status" value="1"/>
</dbReference>
<evidence type="ECO:0000256" key="4">
    <source>
        <dbReference type="ARBA" id="ARBA00022670"/>
    </source>
</evidence>
<proteinExistence type="inferred from homology"/>
<evidence type="ECO:0000256" key="3">
    <source>
        <dbReference type="ARBA" id="ARBA00012759"/>
    </source>
</evidence>
<dbReference type="InterPro" id="IPR050164">
    <property type="entry name" value="Peptidase_C19"/>
</dbReference>
<keyword evidence="7" id="KW-0788">Thiol protease</keyword>
<dbReference type="Pfam" id="PF12436">
    <property type="entry name" value="USP7_ICP0_bdg"/>
    <property type="match status" value="1"/>
</dbReference>
<dbReference type="EC" id="3.4.19.12" evidence="3"/>
<dbReference type="InterPro" id="IPR029346">
    <property type="entry name" value="USP_C"/>
</dbReference>
<dbReference type="Proteomes" id="UP001211907">
    <property type="component" value="Unassembled WGS sequence"/>
</dbReference>
<feature type="domain" description="MATH" evidence="8">
    <location>
        <begin position="44"/>
        <end position="170"/>
    </location>
</feature>
<sequence>MNENNVAPTQAGVGLLASQAQGPVPRATAFGEMLPDIGLDTEAELTHRWVIDSWTSAAKQKRIYSPSFECNGANWRILLFPNGNQQSDTLSVFLDSLDAPTMPKDGAWHICVQFALAIKISAAQHRFNPYEADWGFNHLVKLNQLFVPLDPSKSDRSLVETDKTVILVHMRILKDVTGYLWHNYVNYDSKKATGHVGLRNQGATCYMNSLLQSLYFVPYFRRVEFMRTIMKETNCHYMQAAYMIPTDLDSPTKSIPLALQRVFLQLQESDAPVATNELTKSFGWDAVDSFMQHDIQEFNRVLQDNLEIKMVGTKAEGAIRDLFVGKYNSFIKCLDIDFESSRLEDFYDIQLNVKGNASVLDSFKDYISTETLDGDNKYAAEGHGLQRAEKGVIFSSLPPILFLQLKRFEYDIERDSMVKINDRYEYPDELNLDSFLEKKPVVPQNYWLYGVLVHSGDLTGGHYCAFLRTEKKGKWFKFDDDRVTPCYTREVFEENFGGESLQALKQYQANITLPKPTKRFTNAYMLIYIREQDTEHIFAPIETADIQEHLRSRMQAEKIEAARKQKEREEQHLFINMKVVLEEHASKHRGFDLCNFDSKTSPITEILQFKEKREETLAEFKEILGKSLNIPSDHLNIWSLIGRQNKTVRPDFLFTIAEDSLTLEQLREKFSSQLPNDLRIFVEIVDPIKSGKTQKTDKSVTVFLKYYDPTTSIVKYVGKVFVPNKSSKINEILPTLLSRASLSPKTPLLLFEEIKPDMVEPLKANQSFGHAEIGDGDIILYQRNMTGFESQIEDRTISTVKEYFDNMHNRHPVNFKPRQTPNMIFTTELELVVNKKMPYDQVVSKLAEKLGADPLKILLYTSAGLITKSPIRKNEKMVLQDMLNMGFYNQLMPTSVLHYEVLDVEVTELETKKFIPVSFVDRSGNEFGPYNLLVRHSPHASDVIKKLKSQVTDLPVSAKADLRMYEVIGHKIQKFYSNSESVKDFGETSLFYVEEIFPEDKLAKGDSYVHVFHFNGHVTRSHGIPFKFPLRKGEKFETTKERLLGRFEMNDPKAKWFIVPSGFAQPIQITDSDVLADKSFGPYDYIGVDHVGKVDRTARDINAGKGIKISN</sequence>
<dbReference type="Gene3D" id="3.90.70.10">
    <property type="entry name" value="Cysteine proteinases"/>
    <property type="match status" value="1"/>
</dbReference>
<dbReference type="PANTHER" id="PTHR24006">
    <property type="entry name" value="UBIQUITIN CARBOXYL-TERMINAL HYDROLASE"/>
    <property type="match status" value="1"/>
</dbReference>
<dbReference type="GO" id="GO:0004843">
    <property type="term" value="F:cysteine-type deubiquitinase activity"/>
    <property type="evidence" value="ECO:0007669"/>
    <property type="project" value="UniProtKB-EC"/>
</dbReference>
<dbReference type="InterPro" id="IPR018200">
    <property type="entry name" value="USP_CS"/>
</dbReference>
<dbReference type="GO" id="GO:0005829">
    <property type="term" value="C:cytosol"/>
    <property type="evidence" value="ECO:0007669"/>
    <property type="project" value="TreeGrafter"/>
</dbReference>
<name>A0AAD5XGZ8_9FUNG</name>
<reference evidence="10" key="1">
    <citation type="submission" date="2020-05" db="EMBL/GenBank/DDBJ databases">
        <title>Phylogenomic resolution of chytrid fungi.</title>
        <authorList>
            <person name="Stajich J.E."/>
            <person name="Amses K."/>
            <person name="Simmons R."/>
            <person name="Seto K."/>
            <person name="Myers J."/>
            <person name="Bonds A."/>
            <person name="Quandt C.A."/>
            <person name="Barry K."/>
            <person name="Liu P."/>
            <person name="Grigoriev I."/>
            <person name="Longcore J.E."/>
            <person name="James T.Y."/>
        </authorList>
    </citation>
    <scope>NUCLEOTIDE SEQUENCE</scope>
    <source>
        <strain evidence="10">JEL0513</strain>
    </source>
</reference>
<dbReference type="EMBL" id="JADGJH010000615">
    <property type="protein sequence ID" value="KAJ3125356.1"/>
    <property type="molecule type" value="Genomic_DNA"/>
</dbReference>
<evidence type="ECO:0000256" key="1">
    <source>
        <dbReference type="ARBA" id="ARBA00000707"/>
    </source>
</evidence>
<comment type="similarity">
    <text evidence="2">Belongs to the peptidase C19 family.</text>
</comment>
<dbReference type="Pfam" id="PF14533">
    <property type="entry name" value="USP7_C2"/>
    <property type="match status" value="1"/>
</dbReference>
<dbReference type="SMART" id="SM00061">
    <property type="entry name" value="MATH"/>
    <property type="match status" value="1"/>
</dbReference>
<dbReference type="InterPro" id="IPR008974">
    <property type="entry name" value="TRAF-like"/>
</dbReference>
<evidence type="ECO:0000256" key="5">
    <source>
        <dbReference type="ARBA" id="ARBA00022786"/>
    </source>
</evidence>
<comment type="caution">
    <text evidence="10">The sequence shown here is derived from an EMBL/GenBank/DDBJ whole genome shotgun (WGS) entry which is preliminary data.</text>
</comment>
<evidence type="ECO:0000313" key="10">
    <source>
        <dbReference type="EMBL" id="KAJ3125356.1"/>
    </source>
</evidence>
<protein>
    <recommendedName>
        <fullName evidence="3">ubiquitinyl hydrolase 1</fullName>
        <ecNumber evidence="3">3.4.19.12</ecNumber>
    </recommendedName>
</protein>
<dbReference type="AlphaFoldDB" id="A0AAD5XGZ8"/>
<feature type="domain" description="USP" evidence="9">
    <location>
        <begin position="196"/>
        <end position="531"/>
    </location>
</feature>
<organism evidence="10 11">
    <name type="scientific">Physocladia obscura</name>
    <dbReference type="NCBI Taxonomy" id="109957"/>
    <lineage>
        <taxon>Eukaryota</taxon>
        <taxon>Fungi</taxon>
        <taxon>Fungi incertae sedis</taxon>
        <taxon>Chytridiomycota</taxon>
        <taxon>Chytridiomycota incertae sedis</taxon>
        <taxon>Chytridiomycetes</taxon>
        <taxon>Chytridiales</taxon>
        <taxon>Chytriomycetaceae</taxon>
        <taxon>Physocladia</taxon>
    </lineage>
</organism>
<accession>A0AAD5XGZ8</accession>
<evidence type="ECO:0000256" key="6">
    <source>
        <dbReference type="ARBA" id="ARBA00022801"/>
    </source>
</evidence>
<dbReference type="CDD" id="cd02659">
    <property type="entry name" value="peptidase_C19C"/>
    <property type="match status" value="1"/>
</dbReference>
<evidence type="ECO:0000256" key="7">
    <source>
        <dbReference type="ARBA" id="ARBA00022807"/>
    </source>
</evidence>
<evidence type="ECO:0000256" key="2">
    <source>
        <dbReference type="ARBA" id="ARBA00009085"/>
    </source>
</evidence>
<dbReference type="PROSITE" id="PS00972">
    <property type="entry name" value="USP_1"/>
    <property type="match status" value="1"/>
</dbReference>
<dbReference type="Gene3D" id="2.60.210.10">
    <property type="entry name" value="Apoptosis, Tumor Necrosis Factor Receptor Associated Protein 2, Chain A"/>
    <property type="match status" value="1"/>
</dbReference>
<evidence type="ECO:0000259" key="9">
    <source>
        <dbReference type="PROSITE" id="PS50235"/>
    </source>
</evidence>
<dbReference type="InterPro" id="IPR024729">
    <property type="entry name" value="USP7_ICP0-binding_dom"/>
</dbReference>
<dbReference type="InterPro" id="IPR002083">
    <property type="entry name" value="MATH/TRAF_dom"/>
</dbReference>
<dbReference type="GO" id="GO:0005634">
    <property type="term" value="C:nucleus"/>
    <property type="evidence" value="ECO:0007669"/>
    <property type="project" value="TreeGrafter"/>
</dbReference>
<dbReference type="Pfam" id="PF00443">
    <property type="entry name" value="UCH"/>
    <property type="match status" value="1"/>
</dbReference>
<keyword evidence="5" id="KW-0833">Ubl conjugation pathway</keyword>
<dbReference type="SUPFAM" id="SSF54001">
    <property type="entry name" value="Cysteine proteinases"/>
    <property type="match status" value="1"/>
</dbReference>
<dbReference type="Gene3D" id="3.10.20.90">
    <property type="entry name" value="Phosphatidylinositol 3-kinase Catalytic Subunit, Chain A, domain 1"/>
    <property type="match status" value="2"/>
</dbReference>